<keyword evidence="1" id="KW-1133">Transmembrane helix</keyword>
<dbReference type="Proteomes" id="UP000192758">
    <property type="component" value="Unassembled WGS sequence"/>
</dbReference>
<sequence length="77" mass="9121">MKHINLLLLVIFLNTSLLKILSNKIYLGKFSVFSIISIQILVLLVYYFSKAIFIAYNIRLESNENIKKYEEMIKNFM</sequence>
<dbReference type="AlphaFoldDB" id="A0A1W0E9A7"/>
<dbReference type="VEuPathDB" id="MicrosporidiaDB:EHP00_360"/>
<gene>
    <name evidence="2" type="ORF">EHP00_360</name>
</gene>
<accession>A0A1W0E9A7</accession>
<evidence type="ECO:0000313" key="3">
    <source>
        <dbReference type="Proteomes" id="UP000192758"/>
    </source>
</evidence>
<protein>
    <submittedName>
        <fullName evidence="2">Uncharacterized protein</fullName>
    </submittedName>
</protein>
<reference evidence="2 3" key="1">
    <citation type="journal article" date="2017" name="Environ. Microbiol.">
        <title>Decay of the glycolytic pathway and adaptation to intranuclear parasitism within Enterocytozoonidae microsporidia.</title>
        <authorList>
            <person name="Wiredu Boakye D."/>
            <person name="Jaroenlak P."/>
            <person name="Prachumwat A."/>
            <person name="Williams T.A."/>
            <person name="Bateman K.S."/>
            <person name="Itsathitphaisarn O."/>
            <person name="Sritunyalucksana K."/>
            <person name="Paszkiewicz K.H."/>
            <person name="Moore K.A."/>
            <person name="Stentiford G.D."/>
            <person name="Williams B.A."/>
        </authorList>
    </citation>
    <scope>NUCLEOTIDE SEQUENCE [LARGE SCALE GENOMIC DNA]</scope>
    <source>
        <strain evidence="2 3">TH1</strain>
    </source>
</reference>
<organism evidence="2 3">
    <name type="scientific">Ecytonucleospora hepatopenaei</name>
    <dbReference type="NCBI Taxonomy" id="646526"/>
    <lineage>
        <taxon>Eukaryota</taxon>
        <taxon>Fungi</taxon>
        <taxon>Fungi incertae sedis</taxon>
        <taxon>Microsporidia</taxon>
        <taxon>Enterocytozoonidae</taxon>
        <taxon>Ecytonucleospora</taxon>
    </lineage>
</organism>
<keyword evidence="3" id="KW-1185">Reference proteome</keyword>
<name>A0A1W0E9A7_9MICR</name>
<keyword evidence="1" id="KW-0472">Membrane</keyword>
<dbReference type="EMBL" id="MNPJ01000001">
    <property type="protein sequence ID" value="OQS55818.1"/>
    <property type="molecule type" value="Genomic_DNA"/>
</dbReference>
<proteinExistence type="predicted"/>
<evidence type="ECO:0000256" key="1">
    <source>
        <dbReference type="SAM" id="Phobius"/>
    </source>
</evidence>
<keyword evidence="1" id="KW-0812">Transmembrane</keyword>
<evidence type="ECO:0000313" key="2">
    <source>
        <dbReference type="EMBL" id="OQS55818.1"/>
    </source>
</evidence>
<feature type="transmembrane region" description="Helical" evidence="1">
    <location>
        <begin position="28"/>
        <end position="49"/>
    </location>
</feature>
<comment type="caution">
    <text evidence="2">The sequence shown here is derived from an EMBL/GenBank/DDBJ whole genome shotgun (WGS) entry which is preliminary data.</text>
</comment>